<dbReference type="PROSITE" id="PS50865">
    <property type="entry name" value="ZF_MYND_2"/>
    <property type="match status" value="1"/>
</dbReference>
<dbReference type="PROSITE" id="PS50181">
    <property type="entry name" value="FBOX"/>
    <property type="match status" value="1"/>
</dbReference>
<dbReference type="Gene3D" id="6.10.140.2220">
    <property type="match status" value="1"/>
</dbReference>
<dbReference type="InterPro" id="IPR002893">
    <property type="entry name" value="Znf_MYND"/>
</dbReference>
<name>A0A834Y7P8_APHGI</name>
<dbReference type="Pfam" id="PF01753">
    <property type="entry name" value="zf-MYND"/>
    <property type="match status" value="1"/>
</dbReference>
<dbReference type="PANTHER" id="PTHR13244">
    <property type="entry name" value="ZINC FINGER MYND DOMAIN CONTAINING PROTEIN 10"/>
    <property type="match status" value="1"/>
</dbReference>
<evidence type="ECO:0000256" key="4">
    <source>
        <dbReference type="PROSITE-ProRule" id="PRU00134"/>
    </source>
</evidence>
<evidence type="ECO:0000256" key="2">
    <source>
        <dbReference type="ARBA" id="ARBA00022771"/>
    </source>
</evidence>
<reference evidence="7 8" key="1">
    <citation type="submission" date="2020-08" db="EMBL/GenBank/DDBJ databases">
        <title>Aphidius gifuensis genome sequencing and assembly.</title>
        <authorList>
            <person name="Du Z."/>
        </authorList>
    </citation>
    <scope>NUCLEOTIDE SEQUENCE [LARGE SCALE GENOMIC DNA]</scope>
    <source>
        <strain evidence="7">YNYX2018</strain>
        <tissue evidence="7">Adults</tissue>
    </source>
</reference>
<dbReference type="GO" id="GO:0008270">
    <property type="term" value="F:zinc ion binding"/>
    <property type="evidence" value="ECO:0007669"/>
    <property type="project" value="UniProtKB-KW"/>
</dbReference>
<evidence type="ECO:0000259" key="5">
    <source>
        <dbReference type="PROSITE" id="PS50181"/>
    </source>
</evidence>
<proteinExistence type="predicted"/>
<accession>A0A834Y7P8</accession>
<keyword evidence="3" id="KW-0862">Zinc</keyword>
<dbReference type="PANTHER" id="PTHR13244:SF7">
    <property type="entry name" value="ZINC FINGER MYND DOMAIN-CONTAINING PROTEIN 10"/>
    <property type="match status" value="1"/>
</dbReference>
<feature type="domain" description="MYND-type" evidence="6">
    <location>
        <begin position="377"/>
        <end position="413"/>
    </location>
</feature>
<dbReference type="GO" id="GO:0005737">
    <property type="term" value="C:cytoplasm"/>
    <property type="evidence" value="ECO:0007669"/>
    <property type="project" value="TreeGrafter"/>
</dbReference>
<evidence type="ECO:0000259" key="6">
    <source>
        <dbReference type="PROSITE" id="PS50865"/>
    </source>
</evidence>
<organism evidence="7 8">
    <name type="scientific">Aphidius gifuensis</name>
    <name type="common">Parasitoid wasp</name>
    <dbReference type="NCBI Taxonomy" id="684658"/>
    <lineage>
        <taxon>Eukaryota</taxon>
        <taxon>Metazoa</taxon>
        <taxon>Ecdysozoa</taxon>
        <taxon>Arthropoda</taxon>
        <taxon>Hexapoda</taxon>
        <taxon>Insecta</taxon>
        <taxon>Pterygota</taxon>
        <taxon>Neoptera</taxon>
        <taxon>Endopterygota</taxon>
        <taxon>Hymenoptera</taxon>
        <taxon>Apocrita</taxon>
        <taxon>Ichneumonoidea</taxon>
        <taxon>Braconidae</taxon>
        <taxon>Aphidiinae</taxon>
        <taxon>Aphidius</taxon>
    </lineage>
</organism>
<dbReference type="SUPFAM" id="SSF144232">
    <property type="entry name" value="HIT/MYND zinc finger-like"/>
    <property type="match status" value="1"/>
</dbReference>
<dbReference type="InterPro" id="IPR052298">
    <property type="entry name" value="ZMYND10"/>
</dbReference>
<dbReference type="AlphaFoldDB" id="A0A834Y7P8"/>
<evidence type="ECO:0000313" key="8">
    <source>
        <dbReference type="Proteomes" id="UP000639338"/>
    </source>
</evidence>
<protein>
    <recommendedName>
        <fullName evidence="9">Zinc finger MYND domain-containing protein 10</fullName>
    </recommendedName>
</protein>
<dbReference type="GO" id="GO:0034451">
    <property type="term" value="C:centriolar satellite"/>
    <property type="evidence" value="ECO:0007669"/>
    <property type="project" value="TreeGrafter"/>
</dbReference>
<dbReference type="GO" id="GO:0036159">
    <property type="term" value="P:inner dynein arm assembly"/>
    <property type="evidence" value="ECO:0007669"/>
    <property type="project" value="TreeGrafter"/>
</dbReference>
<dbReference type="PROSITE" id="PS01360">
    <property type="entry name" value="ZF_MYND_1"/>
    <property type="match status" value="1"/>
</dbReference>
<dbReference type="GO" id="GO:0044458">
    <property type="term" value="P:motile cilium assembly"/>
    <property type="evidence" value="ECO:0007669"/>
    <property type="project" value="TreeGrafter"/>
</dbReference>
<dbReference type="InterPro" id="IPR001810">
    <property type="entry name" value="F-box_dom"/>
</dbReference>
<dbReference type="Proteomes" id="UP000639338">
    <property type="component" value="Unassembled WGS sequence"/>
</dbReference>
<gene>
    <name evidence="7" type="ORF">HCN44_009610</name>
</gene>
<keyword evidence="8" id="KW-1185">Reference proteome</keyword>
<dbReference type="GO" id="GO:0036158">
    <property type="term" value="P:outer dynein arm assembly"/>
    <property type="evidence" value="ECO:0007669"/>
    <property type="project" value="TreeGrafter"/>
</dbReference>
<dbReference type="OrthoDB" id="432970at2759"/>
<feature type="domain" description="F-box" evidence="5">
    <location>
        <begin position="196"/>
        <end position="248"/>
    </location>
</feature>
<dbReference type="EMBL" id="JACMRX010000001">
    <property type="protein sequence ID" value="KAF7998212.1"/>
    <property type="molecule type" value="Genomic_DNA"/>
</dbReference>
<comment type="caution">
    <text evidence="7">The sequence shown here is derived from an EMBL/GenBank/DDBJ whole genome shotgun (WGS) entry which is preliminary data.</text>
</comment>
<keyword evidence="1" id="KW-0479">Metal-binding</keyword>
<evidence type="ECO:0000256" key="3">
    <source>
        <dbReference type="ARBA" id="ARBA00022833"/>
    </source>
</evidence>
<evidence type="ECO:0000313" key="7">
    <source>
        <dbReference type="EMBL" id="KAF7998212.1"/>
    </source>
</evidence>
<evidence type="ECO:0000256" key="1">
    <source>
        <dbReference type="ARBA" id="ARBA00022723"/>
    </source>
</evidence>
<sequence>MAEDNKDILLHYEIEAIIENLEPTKLEDFGTKKWFEFHKKLMLLSQQSILEVSDSRTEVVKEWFVTFQKIIILIHEAIQISVWKRKVYHHLIDNNNQPTNTFMLYSVFYHENISISLLENILYHCDSVESLDDSALDLVDYAVDYITRLVFQKKDKSTESSKNIEDISCLEELSQKKMEIEFDIGIKCISIIGYFARFLDNLPLSILKRILKTHDVPYLFCQLIENKPWKKINENNEIMIYNSTWEKVEKKESDKICRAEGQVWLGLRELLLNPKSGPYYEITEFRMTELIKLQKYLHEKVLDQIAPLMDLRRWLSYLNISSQTDHTKSSALTWKKIAKIQAETLFSKNIDYIKSMAEILSGAYDLDKLFLKDIKQCALCRRNATKKCSKCKNIFYCGRECQVKDWTSHKNTCNS</sequence>
<evidence type="ECO:0008006" key="9">
    <source>
        <dbReference type="Google" id="ProtNLM"/>
    </source>
</evidence>
<keyword evidence="2 4" id="KW-0863">Zinc-finger</keyword>